<gene>
    <name evidence="5" type="primary">Aldh3b1_3</name>
    <name evidence="4" type="synonym">Aldh3b1_2</name>
    <name evidence="4" type="ORF">AVEN_1722_1</name>
    <name evidence="5" type="ORF">AVEN_189376_1</name>
</gene>
<dbReference type="AlphaFoldDB" id="A0A4Y2VSU6"/>
<dbReference type="PANTHER" id="PTHR43570:SF16">
    <property type="entry name" value="ALDEHYDE DEHYDROGENASE TYPE III, ISOFORM Q"/>
    <property type="match status" value="1"/>
</dbReference>
<organism evidence="5 6">
    <name type="scientific">Araneus ventricosus</name>
    <name type="common">Orbweaver spider</name>
    <name type="synonym">Epeira ventricosa</name>
    <dbReference type="NCBI Taxonomy" id="182803"/>
    <lineage>
        <taxon>Eukaryota</taxon>
        <taxon>Metazoa</taxon>
        <taxon>Ecdysozoa</taxon>
        <taxon>Arthropoda</taxon>
        <taxon>Chelicerata</taxon>
        <taxon>Arachnida</taxon>
        <taxon>Araneae</taxon>
        <taxon>Araneomorphae</taxon>
        <taxon>Entelegynae</taxon>
        <taxon>Araneoidea</taxon>
        <taxon>Araneidae</taxon>
        <taxon>Araneus</taxon>
    </lineage>
</organism>
<evidence type="ECO:0000256" key="1">
    <source>
        <dbReference type="ARBA" id="ARBA00009986"/>
    </source>
</evidence>
<dbReference type="EMBL" id="BGPR01050825">
    <property type="protein sequence ID" value="GBO27770.1"/>
    <property type="molecule type" value="Genomic_DNA"/>
</dbReference>
<dbReference type="EMBL" id="BGPR01050829">
    <property type="protein sequence ID" value="GBO27772.1"/>
    <property type="molecule type" value="Genomic_DNA"/>
</dbReference>
<dbReference type="OrthoDB" id="440325at2759"/>
<comment type="caution">
    <text evidence="5">The sequence shown here is derived from an EMBL/GenBank/DDBJ whole genome shotgun (WGS) entry which is preliminary data.</text>
</comment>
<evidence type="ECO:0000259" key="3">
    <source>
        <dbReference type="Pfam" id="PF00171"/>
    </source>
</evidence>
<dbReference type="InterPro" id="IPR016161">
    <property type="entry name" value="Ald_DH/histidinol_DH"/>
</dbReference>
<dbReference type="InterPro" id="IPR012394">
    <property type="entry name" value="Aldehyde_DH_NAD(P)"/>
</dbReference>
<dbReference type="PANTHER" id="PTHR43570">
    <property type="entry name" value="ALDEHYDE DEHYDROGENASE"/>
    <property type="match status" value="1"/>
</dbReference>
<protein>
    <submittedName>
        <fullName evidence="5">Aldehyde dehydrogenase family 3 member B1</fullName>
    </submittedName>
</protein>
<dbReference type="GO" id="GO:0005737">
    <property type="term" value="C:cytoplasm"/>
    <property type="evidence" value="ECO:0007669"/>
    <property type="project" value="TreeGrafter"/>
</dbReference>
<dbReference type="FunFam" id="3.40.309.10:FF:000003">
    <property type="entry name" value="Aldehyde dehydrogenase"/>
    <property type="match status" value="1"/>
</dbReference>
<proteinExistence type="inferred from homology"/>
<dbReference type="SUPFAM" id="SSF53720">
    <property type="entry name" value="ALDH-like"/>
    <property type="match status" value="1"/>
</dbReference>
<dbReference type="Gene3D" id="3.40.309.10">
    <property type="entry name" value="Aldehyde Dehydrogenase, Chain A, domain 2"/>
    <property type="match status" value="1"/>
</dbReference>
<sequence length="175" mass="19729">MELAAKRIVWGKMLNLGQTCVAPDYVLCSKKTEARFIEIAKKALLEFFGEDPESSPDLARIVNEDHFHRVVKFLSCGKIAVGGDYDAKEKYIAPTILIDVKETDSVMQEEIFGPVLPIITVQSPDEAIKFINRREKPLTLYLFTTNKELLRKFEISTSSGSMCVNDTMVHLSGKR</sequence>
<reference evidence="5 6" key="1">
    <citation type="journal article" date="2019" name="Sci. Rep.">
        <title>Orb-weaving spider Araneus ventricosus genome elucidates the spidroin gene catalogue.</title>
        <authorList>
            <person name="Kono N."/>
            <person name="Nakamura H."/>
            <person name="Ohtoshi R."/>
            <person name="Moran D.A.P."/>
            <person name="Shinohara A."/>
            <person name="Yoshida Y."/>
            <person name="Fujiwara M."/>
            <person name="Mori M."/>
            <person name="Tomita M."/>
            <person name="Arakawa K."/>
        </authorList>
    </citation>
    <scope>NUCLEOTIDE SEQUENCE [LARGE SCALE GENOMIC DNA]</scope>
</reference>
<dbReference type="InterPro" id="IPR016163">
    <property type="entry name" value="Ald_DH_C"/>
</dbReference>
<feature type="domain" description="Aldehyde dehydrogenase" evidence="3">
    <location>
        <begin position="2"/>
        <end position="168"/>
    </location>
</feature>
<dbReference type="InterPro" id="IPR015590">
    <property type="entry name" value="Aldehyde_DH_dom"/>
</dbReference>
<comment type="similarity">
    <text evidence="1">Belongs to the aldehyde dehydrogenase family.</text>
</comment>
<dbReference type="Pfam" id="PF00171">
    <property type="entry name" value="Aldedh"/>
    <property type="match status" value="1"/>
</dbReference>
<evidence type="ECO:0000313" key="6">
    <source>
        <dbReference type="Proteomes" id="UP000499080"/>
    </source>
</evidence>
<evidence type="ECO:0000256" key="2">
    <source>
        <dbReference type="ARBA" id="ARBA00023002"/>
    </source>
</evidence>
<keyword evidence="6" id="KW-1185">Reference proteome</keyword>
<dbReference type="GO" id="GO:0006081">
    <property type="term" value="P:aldehyde metabolic process"/>
    <property type="evidence" value="ECO:0007669"/>
    <property type="project" value="InterPro"/>
</dbReference>
<keyword evidence="2" id="KW-0560">Oxidoreductase</keyword>
<evidence type="ECO:0000313" key="4">
    <source>
        <dbReference type="EMBL" id="GBO27770.1"/>
    </source>
</evidence>
<accession>A0A4Y2VSU6</accession>
<evidence type="ECO:0000313" key="5">
    <source>
        <dbReference type="EMBL" id="GBO27772.1"/>
    </source>
</evidence>
<name>A0A4Y2VSU6_ARAVE</name>
<dbReference type="Proteomes" id="UP000499080">
    <property type="component" value="Unassembled WGS sequence"/>
</dbReference>
<dbReference type="GO" id="GO:0004029">
    <property type="term" value="F:aldehyde dehydrogenase (NAD+) activity"/>
    <property type="evidence" value="ECO:0007669"/>
    <property type="project" value="TreeGrafter"/>
</dbReference>